<dbReference type="NCBIfam" id="TIGR02532">
    <property type="entry name" value="IV_pilin_GFxxxE"/>
    <property type="match status" value="1"/>
</dbReference>
<sequence length="146" mass="15638">MQKSKNGFTMVELVFVIVILGILAAVAIPRFAATRTDADITKGRADIASIRSAIVTERQGRLIRGDSTWISKLSNSTTTLFTGVDANQTLLMYGITAKDASGHWQGQAGGLVHTFKLGTSTNTFTYTPTDGRFLCTSGSECSILTN</sequence>
<name>A0A7S7LUR7_9BACT</name>
<dbReference type="InterPro" id="IPR045584">
    <property type="entry name" value="Pilin-like"/>
</dbReference>
<dbReference type="Proteomes" id="UP000593994">
    <property type="component" value="Chromosome"/>
</dbReference>
<keyword evidence="3" id="KW-1185">Reference proteome</keyword>
<keyword evidence="1" id="KW-0812">Transmembrane</keyword>
<organism evidence="2 3">
    <name type="scientific">Candidatus Sulfurimonas baltica</name>
    <dbReference type="NCBI Taxonomy" id="2740404"/>
    <lineage>
        <taxon>Bacteria</taxon>
        <taxon>Pseudomonadati</taxon>
        <taxon>Campylobacterota</taxon>
        <taxon>Epsilonproteobacteria</taxon>
        <taxon>Campylobacterales</taxon>
        <taxon>Sulfurimonadaceae</taxon>
        <taxon>Sulfurimonas</taxon>
    </lineage>
</organism>
<proteinExistence type="predicted"/>
<evidence type="ECO:0000256" key="1">
    <source>
        <dbReference type="SAM" id="Phobius"/>
    </source>
</evidence>
<evidence type="ECO:0000313" key="3">
    <source>
        <dbReference type="Proteomes" id="UP000593994"/>
    </source>
</evidence>
<reference evidence="2 3" key="1">
    <citation type="submission" date="2020-05" db="EMBL/GenBank/DDBJ databases">
        <title>Sulfurimonas marisnigri, sp. nov., and Sulfurimonas baltica, sp. nov., manganese oxide reducing chemolithoautotrophs of the class Epsilonproteobacteria isolated from the pelagic redoxclines of the Black and Baltic Seas and emended description of the genus Sulfurimonas.</title>
        <authorList>
            <person name="Henkel J.V."/>
            <person name="Laudan C."/>
            <person name="Werner J."/>
            <person name="Neu T."/>
            <person name="Plewe S."/>
            <person name="Sproer C."/>
            <person name="Bunk B."/>
            <person name="Schulz-Vogt H.N."/>
        </authorList>
    </citation>
    <scope>NUCLEOTIDE SEQUENCE [LARGE SCALE GENOMIC DNA]</scope>
    <source>
        <strain evidence="2 3">GD2</strain>
    </source>
</reference>
<keyword evidence="1" id="KW-0472">Membrane</keyword>
<dbReference type="AlphaFoldDB" id="A0A7S7LUR7"/>
<dbReference type="Gene3D" id="3.30.700.10">
    <property type="entry name" value="Glycoprotein, Type 4 Pilin"/>
    <property type="match status" value="1"/>
</dbReference>
<gene>
    <name evidence="2" type="ORF">HUE88_11245</name>
</gene>
<feature type="transmembrane region" description="Helical" evidence="1">
    <location>
        <begin position="7"/>
        <end position="28"/>
    </location>
</feature>
<dbReference type="Pfam" id="PF07963">
    <property type="entry name" value="N_methyl"/>
    <property type="match status" value="1"/>
</dbReference>
<dbReference type="EMBL" id="CP054492">
    <property type="protein sequence ID" value="QOY51670.1"/>
    <property type="molecule type" value="Genomic_DNA"/>
</dbReference>
<accession>A0A7S7LUR7</accession>
<protein>
    <submittedName>
        <fullName evidence="2">Prepilin-type N-terminal cleavage/methylation domain-containing protein</fullName>
    </submittedName>
</protein>
<evidence type="ECO:0000313" key="2">
    <source>
        <dbReference type="EMBL" id="QOY51670.1"/>
    </source>
</evidence>
<dbReference type="RefSeq" id="WP_194369079.1">
    <property type="nucleotide sequence ID" value="NZ_CP054492.1"/>
</dbReference>
<keyword evidence="1" id="KW-1133">Transmembrane helix</keyword>
<dbReference type="InterPro" id="IPR012902">
    <property type="entry name" value="N_methyl_site"/>
</dbReference>
<dbReference type="KEGG" id="sbal:HUE88_11245"/>
<dbReference type="SUPFAM" id="SSF54523">
    <property type="entry name" value="Pili subunits"/>
    <property type="match status" value="1"/>
</dbReference>